<evidence type="ECO:0000256" key="2">
    <source>
        <dbReference type="ARBA" id="ARBA00004382"/>
    </source>
</evidence>
<keyword evidence="5 10" id="KW-0812">Transmembrane</keyword>
<keyword evidence="8 10" id="KW-0186">Copper</keyword>
<evidence type="ECO:0000256" key="11">
    <source>
        <dbReference type="SAM" id="MobiDB-lite"/>
    </source>
</evidence>
<evidence type="ECO:0000313" key="14">
    <source>
        <dbReference type="Proteomes" id="UP001413721"/>
    </source>
</evidence>
<reference evidence="13 14" key="1">
    <citation type="submission" date="2024-03" db="EMBL/GenBank/DDBJ databases">
        <title>High-quality draft genome sequencing of Tistrella sp. BH-R2-4.</title>
        <authorList>
            <person name="Dong C."/>
        </authorList>
    </citation>
    <scope>NUCLEOTIDE SEQUENCE [LARGE SCALE GENOMIC DNA]</scope>
    <source>
        <strain evidence="13 14">BH-R2-4</strain>
    </source>
</reference>
<dbReference type="SUPFAM" id="SSF110111">
    <property type="entry name" value="Ctag/Cox11"/>
    <property type="match status" value="1"/>
</dbReference>
<evidence type="ECO:0000256" key="7">
    <source>
        <dbReference type="ARBA" id="ARBA00022989"/>
    </source>
</evidence>
<name>A0ABU9YJT2_9PROT</name>
<evidence type="ECO:0000256" key="12">
    <source>
        <dbReference type="SAM" id="Phobius"/>
    </source>
</evidence>
<dbReference type="Proteomes" id="UP001413721">
    <property type="component" value="Unassembled WGS sequence"/>
</dbReference>
<feature type="topological domain" description="Periplasmic" evidence="10">
    <location>
        <begin position="47"/>
        <end position="234"/>
    </location>
</feature>
<evidence type="ECO:0000256" key="1">
    <source>
        <dbReference type="ARBA" id="ARBA00004007"/>
    </source>
</evidence>
<sequence length="234" mass="25827">MTDRDPEMGKKATVSDGDRRLRRAKRRTLAGVFVMLGGMSVLTAYSSTIYNLFCQVTGYGGTTQISGGGEVPVLDREMTVRFNADTARGMPWGFYPEQREVVVKVGERRLAFYKAVNNSDRPVLGQAAYNVTPQKMGLYFDKIDCFCFTEQLLMPGQSVDMPVSFYIDPKMADDRNVEEVRTVTLSYTFFDLGEDGLQSYLERTGQTLDKLAAAAGTVSADTARNWGTGRPAGG</sequence>
<dbReference type="PANTHER" id="PTHR21320">
    <property type="entry name" value="CYTOCHROME C OXIDASE ASSEMBLY PROTEIN COX11-RELATED"/>
    <property type="match status" value="1"/>
</dbReference>
<keyword evidence="10" id="KW-1003">Cell membrane</keyword>
<comment type="caution">
    <text evidence="13">The sequence shown here is derived from an EMBL/GenBank/DDBJ whole genome shotgun (WGS) entry which is preliminary data.</text>
</comment>
<comment type="subcellular location">
    <subcellularLocation>
        <location evidence="2 10">Cell inner membrane</location>
        <topology evidence="2 10">Single-pass type II membrane protein</topology>
        <orientation evidence="2 10">Periplasmic side</orientation>
    </subcellularLocation>
</comment>
<gene>
    <name evidence="10" type="primary">ctaG</name>
    <name evidence="13" type="ORF">WG926_11250</name>
</gene>
<keyword evidence="14" id="KW-1185">Reference proteome</keyword>
<keyword evidence="7 10" id="KW-1133">Transmembrane helix</keyword>
<evidence type="ECO:0000313" key="13">
    <source>
        <dbReference type="EMBL" id="MEN2988880.1"/>
    </source>
</evidence>
<dbReference type="EMBL" id="JBBKTW010000004">
    <property type="protein sequence ID" value="MEN2988880.1"/>
    <property type="molecule type" value="Genomic_DNA"/>
</dbReference>
<evidence type="ECO:0000256" key="5">
    <source>
        <dbReference type="ARBA" id="ARBA00022692"/>
    </source>
</evidence>
<keyword evidence="9 10" id="KW-0472">Membrane</keyword>
<evidence type="ECO:0000256" key="6">
    <source>
        <dbReference type="ARBA" id="ARBA00022968"/>
    </source>
</evidence>
<dbReference type="Gene3D" id="2.60.370.10">
    <property type="entry name" value="Ctag/Cox11"/>
    <property type="match status" value="1"/>
</dbReference>
<feature type="transmembrane region" description="Helical" evidence="12">
    <location>
        <begin position="29"/>
        <end position="53"/>
    </location>
</feature>
<dbReference type="Pfam" id="PF04442">
    <property type="entry name" value="CtaG_Cox11"/>
    <property type="match status" value="1"/>
</dbReference>
<protein>
    <recommendedName>
        <fullName evidence="4 10">Cytochrome c oxidase assembly protein CtaG</fullName>
    </recommendedName>
</protein>
<evidence type="ECO:0000256" key="4">
    <source>
        <dbReference type="ARBA" id="ARBA00015384"/>
    </source>
</evidence>
<comment type="function">
    <text evidence="1 10">Exerts its effect at some terminal stage of cytochrome c oxidase synthesis, probably by being involved in the insertion of the copper B into subunit I.</text>
</comment>
<evidence type="ECO:0000256" key="8">
    <source>
        <dbReference type="ARBA" id="ARBA00023008"/>
    </source>
</evidence>
<evidence type="ECO:0000256" key="3">
    <source>
        <dbReference type="ARBA" id="ARBA00009620"/>
    </source>
</evidence>
<feature type="region of interest" description="Disordered" evidence="11">
    <location>
        <begin position="1"/>
        <end position="20"/>
    </location>
</feature>
<evidence type="ECO:0000256" key="10">
    <source>
        <dbReference type="HAMAP-Rule" id="MF_00155"/>
    </source>
</evidence>
<proteinExistence type="inferred from homology"/>
<dbReference type="HAMAP" id="MF_00155">
    <property type="entry name" value="CtaG"/>
    <property type="match status" value="1"/>
</dbReference>
<dbReference type="InterPro" id="IPR007533">
    <property type="entry name" value="Cyt_c_oxidase_assmbl_CtaG"/>
</dbReference>
<organism evidence="13 14">
    <name type="scientific">Tistrella arctica</name>
    <dbReference type="NCBI Taxonomy" id="3133430"/>
    <lineage>
        <taxon>Bacteria</taxon>
        <taxon>Pseudomonadati</taxon>
        <taxon>Pseudomonadota</taxon>
        <taxon>Alphaproteobacteria</taxon>
        <taxon>Geminicoccales</taxon>
        <taxon>Geminicoccaceae</taxon>
        <taxon>Tistrella</taxon>
    </lineage>
</organism>
<dbReference type="NCBIfam" id="NF003465">
    <property type="entry name" value="PRK05089.1"/>
    <property type="match status" value="1"/>
</dbReference>
<comment type="similarity">
    <text evidence="3 10">Belongs to the COX11/CtaG family.</text>
</comment>
<keyword evidence="6 10" id="KW-0735">Signal-anchor</keyword>
<accession>A0ABU9YJT2</accession>
<feature type="compositionally biased region" description="Basic and acidic residues" evidence="11">
    <location>
        <begin position="1"/>
        <end position="10"/>
    </location>
</feature>
<feature type="topological domain" description="Cytoplasmic" evidence="10">
    <location>
        <begin position="1"/>
        <end position="22"/>
    </location>
</feature>
<evidence type="ECO:0000256" key="9">
    <source>
        <dbReference type="ARBA" id="ARBA00023136"/>
    </source>
</evidence>
<dbReference type="InterPro" id="IPR023471">
    <property type="entry name" value="CtaG/Cox11_dom_sf"/>
</dbReference>
<dbReference type="RefSeq" id="WP_345935989.1">
    <property type="nucleotide sequence ID" value="NZ_JBBKTV010000018.1"/>
</dbReference>
<keyword evidence="10" id="KW-0997">Cell inner membrane</keyword>
<dbReference type="PANTHER" id="PTHR21320:SF3">
    <property type="entry name" value="CYTOCHROME C OXIDASE ASSEMBLY PROTEIN COX11, MITOCHONDRIAL-RELATED"/>
    <property type="match status" value="1"/>
</dbReference>